<evidence type="ECO:0000256" key="8">
    <source>
        <dbReference type="ARBA" id="ARBA00022679"/>
    </source>
</evidence>
<comment type="caution">
    <text evidence="13">The sequence shown here is derived from an EMBL/GenBank/DDBJ whole genome shotgun (WGS) entry which is preliminary data.</text>
</comment>
<evidence type="ECO:0000256" key="4">
    <source>
        <dbReference type="ARBA" id="ARBA00012795"/>
    </source>
</evidence>
<dbReference type="GO" id="GO:0141101">
    <property type="term" value="F:tRNA(Ser) (uridine(44)-2'-O-)-methyltransferase activity"/>
    <property type="evidence" value="ECO:0007669"/>
    <property type="project" value="UniProtKB-EC"/>
</dbReference>
<keyword evidence="7 12" id="KW-0489">Methyltransferase</keyword>
<evidence type="ECO:0000256" key="6">
    <source>
        <dbReference type="ARBA" id="ARBA00022490"/>
    </source>
</evidence>
<proteinExistence type="inferred from homology"/>
<dbReference type="PANTHER" id="PTHR21210">
    <property type="entry name" value="TRNA (URACIL-O(2)-)-METHYLTRANSFERASE-RELATED"/>
    <property type="match status" value="1"/>
</dbReference>
<dbReference type="InterPro" id="IPR029063">
    <property type="entry name" value="SAM-dependent_MTases_sf"/>
</dbReference>
<evidence type="ECO:0000256" key="2">
    <source>
        <dbReference type="ARBA" id="ARBA00004496"/>
    </source>
</evidence>
<evidence type="ECO:0000256" key="9">
    <source>
        <dbReference type="ARBA" id="ARBA00022691"/>
    </source>
</evidence>
<evidence type="ECO:0000256" key="11">
    <source>
        <dbReference type="ARBA" id="ARBA00047957"/>
    </source>
</evidence>
<dbReference type="InterPro" id="IPR011671">
    <property type="entry name" value="tRNA_uracil_MeTrfase"/>
</dbReference>
<evidence type="ECO:0000256" key="10">
    <source>
        <dbReference type="ARBA" id="ARBA00022694"/>
    </source>
</evidence>
<comment type="function">
    <text evidence="12">Adenosyl-L-methionine (AdoMet)-dependent tRNA (uracil-O(2)-)-methyltransferase.</text>
</comment>
<comment type="catalytic activity">
    <reaction evidence="11 12">
        <text>uridine(44) in tRNA(Ser) + S-adenosyl-L-methionine = 2'-O-methyluridine(44) in tRNA(Ser) + S-adenosyl-L-homocysteine + H(+)</text>
        <dbReference type="Rhea" id="RHEA:43100"/>
        <dbReference type="Rhea" id="RHEA-COMP:10339"/>
        <dbReference type="Rhea" id="RHEA-COMP:10340"/>
        <dbReference type="ChEBI" id="CHEBI:15378"/>
        <dbReference type="ChEBI" id="CHEBI:57856"/>
        <dbReference type="ChEBI" id="CHEBI:59789"/>
        <dbReference type="ChEBI" id="CHEBI:65315"/>
        <dbReference type="ChEBI" id="CHEBI:74478"/>
        <dbReference type="EC" id="2.1.1.211"/>
    </reaction>
</comment>
<evidence type="ECO:0000256" key="12">
    <source>
        <dbReference type="RuleBase" id="RU368004"/>
    </source>
</evidence>
<dbReference type="SUPFAM" id="SSF53335">
    <property type="entry name" value="S-adenosyl-L-methionine-dependent methyltransferases"/>
    <property type="match status" value="1"/>
</dbReference>
<comment type="function">
    <text evidence="1">Probable adenosyl-L-methionine (AdoMet)-dependent tRNA (uracil-O(2)-)-methyltransferase.</text>
</comment>
<dbReference type="Pfam" id="PF07757">
    <property type="entry name" value="AdoMet_MTase"/>
    <property type="match status" value="1"/>
</dbReference>
<dbReference type="GO" id="GO:0005737">
    <property type="term" value="C:cytoplasm"/>
    <property type="evidence" value="ECO:0007669"/>
    <property type="project" value="UniProtKB-SubCell"/>
</dbReference>
<keyword evidence="8 12" id="KW-0808">Transferase</keyword>
<evidence type="ECO:0000256" key="7">
    <source>
        <dbReference type="ARBA" id="ARBA00022603"/>
    </source>
</evidence>
<protein>
    <recommendedName>
        <fullName evidence="5 12">tRNA (uracil-O(2)-)-methyltransferase</fullName>
        <ecNumber evidence="4 12">2.1.1.211</ecNumber>
    </recommendedName>
</protein>
<comment type="subcellular location">
    <subcellularLocation>
        <location evidence="2 12">Cytoplasm</location>
    </subcellularLocation>
</comment>
<evidence type="ECO:0000313" key="13">
    <source>
        <dbReference type="EMBL" id="KAJ1921321.1"/>
    </source>
</evidence>
<gene>
    <name evidence="13" type="primary">TRM44</name>
    <name evidence="13" type="ORF">H4219_000637</name>
</gene>
<dbReference type="GO" id="GO:0030488">
    <property type="term" value="P:tRNA methylation"/>
    <property type="evidence" value="ECO:0007669"/>
    <property type="project" value="UniProtKB-UniRule"/>
</dbReference>
<dbReference type="EC" id="2.1.1.211" evidence="4 12"/>
<sequence>MHYGSHDETLASESVDLETETKRIEAFSLYSPTFSFPADAKEITSPTITVDVAETPIYDIKTKHFQSVLERWAFNAELIIPPVEKTDVVSDSIMPNPEAQPHGVLPFRVIERRLIPKRKNKDPVLHERIQFFELPDDGLRVEFEPLVVSTDKIPFFYPKVKKIVYSIHKNTRARKDDSAYDHDHRHHHEENNHKIVLSLTAHSSDDLCIPKRQLEIFRALFKKLYKWTVNEMIGYRKHSVMDVLVPKDTYTETYHRIKSKYSSKLIEMWVEKTDPQKFVFEDIAIASWLISLWHPKKPSFVDLGCGNGLLVYILRMEGFEGYGIDQCSRKIWDEFSKDCHINLEAKTIHPDSIVLNAEWIIGNHADELVPWIPLLGASSGFKSFVVIPCCPHDLSGKWMQFNTKPGESKYMAYTNYIANLSEKYGYQMEREFLRIPSPKNVALVGRPAAPDNDESKERREKFIQEAKKTIEVEMKRFIPRIPDNVKNEMYIEKVKAKKH</sequence>
<dbReference type="PANTHER" id="PTHR21210:SF0">
    <property type="entry name" value="TRNA (URACIL-O(2)-)-METHYLTRANSFERASE-RELATED"/>
    <property type="match status" value="1"/>
</dbReference>
<keyword evidence="6 12" id="KW-0963">Cytoplasm</keyword>
<name>A0A9W8A558_9FUNG</name>
<reference evidence="13" key="1">
    <citation type="submission" date="2022-07" db="EMBL/GenBank/DDBJ databases">
        <title>Phylogenomic reconstructions and comparative analyses of Kickxellomycotina fungi.</title>
        <authorList>
            <person name="Reynolds N.K."/>
            <person name="Stajich J.E."/>
            <person name="Barry K."/>
            <person name="Grigoriev I.V."/>
            <person name="Crous P."/>
            <person name="Smith M.E."/>
        </authorList>
    </citation>
    <scope>NUCLEOTIDE SEQUENCE</scope>
    <source>
        <strain evidence="13">NBRC 100468</strain>
    </source>
</reference>
<organism evidence="13 14">
    <name type="scientific">Mycoemilia scoparia</name>
    <dbReference type="NCBI Taxonomy" id="417184"/>
    <lineage>
        <taxon>Eukaryota</taxon>
        <taxon>Fungi</taxon>
        <taxon>Fungi incertae sedis</taxon>
        <taxon>Zoopagomycota</taxon>
        <taxon>Kickxellomycotina</taxon>
        <taxon>Kickxellomycetes</taxon>
        <taxon>Kickxellales</taxon>
        <taxon>Kickxellaceae</taxon>
        <taxon>Mycoemilia</taxon>
    </lineage>
</organism>
<accession>A0A9W8A558</accession>
<evidence type="ECO:0000256" key="5">
    <source>
        <dbReference type="ARBA" id="ARBA00017788"/>
    </source>
</evidence>
<keyword evidence="9 12" id="KW-0949">S-adenosyl-L-methionine</keyword>
<evidence type="ECO:0000256" key="1">
    <source>
        <dbReference type="ARBA" id="ARBA00002778"/>
    </source>
</evidence>
<dbReference type="EMBL" id="JANBPU010000005">
    <property type="protein sequence ID" value="KAJ1921321.1"/>
    <property type="molecule type" value="Genomic_DNA"/>
</dbReference>
<dbReference type="Proteomes" id="UP001150538">
    <property type="component" value="Unassembled WGS sequence"/>
</dbReference>
<dbReference type="OrthoDB" id="10047021at2759"/>
<evidence type="ECO:0000313" key="14">
    <source>
        <dbReference type="Proteomes" id="UP001150538"/>
    </source>
</evidence>
<evidence type="ECO:0000256" key="3">
    <source>
        <dbReference type="ARBA" id="ARBA00009056"/>
    </source>
</evidence>
<keyword evidence="10 12" id="KW-0819">tRNA processing</keyword>
<keyword evidence="14" id="KW-1185">Reference proteome</keyword>
<comment type="similarity">
    <text evidence="3 12">Belongs to the TRM44 family.</text>
</comment>
<dbReference type="AlphaFoldDB" id="A0A9W8A558"/>